<evidence type="ECO:0000256" key="5">
    <source>
        <dbReference type="ARBA" id="ARBA00023136"/>
    </source>
</evidence>
<evidence type="ECO:0000256" key="2">
    <source>
        <dbReference type="ARBA" id="ARBA00005587"/>
    </source>
</evidence>
<feature type="transmembrane region" description="Helical" evidence="7">
    <location>
        <begin position="65"/>
        <end position="82"/>
    </location>
</feature>
<dbReference type="Pfam" id="PF01184">
    <property type="entry name" value="Gpr1_Fun34_YaaH"/>
    <property type="match status" value="1"/>
</dbReference>
<dbReference type="PANTHER" id="PTHR31123:SF1">
    <property type="entry name" value="ACCUMULATION OF DYADS PROTEIN 2-RELATED"/>
    <property type="match status" value="1"/>
</dbReference>
<dbReference type="OMA" id="GIYMAIW"/>
<evidence type="ECO:0000313" key="8">
    <source>
        <dbReference type="EMBL" id="EKD03979.1"/>
    </source>
</evidence>
<dbReference type="STRING" id="1220162.K1WSM3"/>
<dbReference type="HOGENOM" id="CLU_051062_1_0_1"/>
<evidence type="ECO:0000256" key="4">
    <source>
        <dbReference type="ARBA" id="ARBA00022989"/>
    </source>
</evidence>
<feature type="transmembrane region" description="Helical" evidence="7">
    <location>
        <begin position="219"/>
        <end position="240"/>
    </location>
</feature>
<name>K1WSM3_TRIAC</name>
<dbReference type="EMBL" id="AMBO01000237">
    <property type="protein sequence ID" value="EKD03979.1"/>
    <property type="molecule type" value="Genomic_DNA"/>
</dbReference>
<dbReference type="InterPro" id="IPR000791">
    <property type="entry name" value="Gpr1/Fun34/SatP-like"/>
</dbReference>
<comment type="similarity">
    <text evidence="2">Belongs to the acetate uptake transporter (AceTr) (TC 2.A.96) family.</text>
</comment>
<keyword evidence="9" id="KW-1185">Reference proteome</keyword>
<comment type="caution">
    <text evidence="8">The sequence shown here is derived from an EMBL/GenBank/DDBJ whole genome shotgun (WGS) entry which is preliminary data.</text>
</comment>
<evidence type="ECO:0000256" key="1">
    <source>
        <dbReference type="ARBA" id="ARBA00004141"/>
    </source>
</evidence>
<dbReference type="PANTHER" id="PTHR31123">
    <property type="entry name" value="ACCUMULATION OF DYADS PROTEIN 2-RELATED"/>
    <property type="match status" value="1"/>
</dbReference>
<dbReference type="GO" id="GO:0015123">
    <property type="term" value="F:acetate transmembrane transporter activity"/>
    <property type="evidence" value="ECO:0007669"/>
    <property type="project" value="TreeGrafter"/>
</dbReference>
<comment type="subcellular location">
    <subcellularLocation>
        <location evidence="1">Membrane</location>
        <topology evidence="1">Multi-pass membrane protein</topology>
    </subcellularLocation>
</comment>
<gene>
    <name evidence="8" type="ORF">A1Q2_01653</name>
</gene>
<dbReference type="Proteomes" id="UP000006757">
    <property type="component" value="Unassembled WGS sequence"/>
</dbReference>
<evidence type="ECO:0000256" key="7">
    <source>
        <dbReference type="SAM" id="Phobius"/>
    </source>
</evidence>
<sequence>MASNSTEVVDANSTPTFFHTDPEKGSTAHLSGGRPIERVITPGGHPIDFSQPAIPVQHRKFGNPLPAALISFSTGFFFLGLLNIGTRGIVTPHVIFPVLIMFLGITQTLTGWFEMFIGNTYSATIFVCYGGFIFSYSLIYLPSMGILEAYTDKETGLPRPEFHSAVGIYLGIWAGITFLFIIASLRSSVAILSTLVFTCISFALLAAAEIGGSPSVKTASGATCMIAGLCGYWSAMAGYWTPDITYVQIPPIDLSRSD</sequence>
<feature type="region of interest" description="Disordered" evidence="6">
    <location>
        <begin position="1"/>
        <end position="33"/>
    </location>
</feature>
<feature type="transmembrane region" description="Helical" evidence="7">
    <location>
        <begin position="189"/>
        <end position="207"/>
    </location>
</feature>
<feature type="compositionally biased region" description="Polar residues" evidence="6">
    <location>
        <begin position="1"/>
        <end position="17"/>
    </location>
</feature>
<dbReference type="NCBIfam" id="NF038013">
    <property type="entry name" value="AceTr_1"/>
    <property type="match status" value="1"/>
</dbReference>
<keyword evidence="4 7" id="KW-1133">Transmembrane helix</keyword>
<keyword evidence="5 7" id="KW-0472">Membrane</keyword>
<protein>
    <recommendedName>
        <fullName evidence="10">FUN34 transmembrane protein</fullName>
    </recommendedName>
</protein>
<evidence type="ECO:0000313" key="9">
    <source>
        <dbReference type="Proteomes" id="UP000006757"/>
    </source>
</evidence>
<proteinExistence type="inferred from homology"/>
<feature type="transmembrane region" description="Helical" evidence="7">
    <location>
        <begin position="162"/>
        <end position="183"/>
    </location>
</feature>
<organism evidence="8 9">
    <name type="scientific">Trichosporon asahii var. asahii (strain CBS 8904)</name>
    <name type="common">Yeast</name>
    <dbReference type="NCBI Taxonomy" id="1220162"/>
    <lineage>
        <taxon>Eukaryota</taxon>
        <taxon>Fungi</taxon>
        <taxon>Dikarya</taxon>
        <taxon>Basidiomycota</taxon>
        <taxon>Agaricomycotina</taxon>
        <taxon>Tremellomycetes</taxon>
        <taxon>Trichosporonales</taxon>
        <taxon>Trichosporonaceae</taxon>
        <taxon>Trichosporon</taxon>
    </lineage>
</organism>
<reference evidence="8 9" key="1">
    <citation type="journal article" date="2012" name="Eukaryot. Cell">
        <title>Genome sequence of the Trichosporon asahii environmental strain CBS 8904.</title>
        <authorList>
            <person name="Yang R.Y."/>
            <person name="Li H.T."/>
            <person name="Zhu H."/>
            <person name="Zhou G.P."/>
            <person name="Wang M."/>
            <person name="Wang L."/>
        </authorList>
    </citation>
    <scope>NUCLEOTIDE SEQUENCE [LARGE SCALE GENOMIC DNA]</scope>
    <source>
        <strain evidence="8 9">CBS 8904</strain>
    </source>
</reference>
<dbReference type="InterPro" id="IPR051633">
    <property type="entry name" value="AceTr"/>
</dbReference>
<dbReference type="eggNOG" id="ENOG502S2WG">
    <property type="taxonomic scope" value="Eukaryota"/>
</dbReference>
<feature type="transmembrane region" description="Helical" evidence="7">
    <location>
        <begin position="119"/>
        <end position="141"/>
    </location>
</feature>
<dbReference type="AlphaFoldDB" id="K1WSM3"/>
<evidence type="ECO:0000256" key="3">
    <source>
        <dbReference type="ARBA" id="ARBA00022692"/>
    </source>
</evidence>
<dbReference type="GO" id="GO:0005886">
    <property type="term" value="C:plasma membrane"/>
    <property type="evidence" value="ECO:0007669"/>
    <property type="project" value="TreeGrafter"/>
</dbReference>
<dbReference type="InParanoid" id="K1WSM3"/>
<keyword evidence="3 7" id="KW-0812">Transmembrane</keyword>
<accession>K1WSM3</accession>
<evidence type="ECO:0000256" key="6">
    <source>
        <dbReference type="SAM" id="MobiDB-lite"/>
    </source>
</evidence>
<feature type="transmembrane region" description="Helical" evidence="7">
    <location>
        <begin position="94"/>
        <end position="113"/>
    </location>
</feature>
<dbReference type="OrthoDB" id="3648309at2759"/>
<evidence type="ECO:0008006" key="10">
    <source>
        <dbReference type="Google" id="ProtNLM"/>
    </source>
</evidence>